<keyword evidence="4" id="KW-1185">Reference proteome</keyword>
<dbReference type="Pfam" id="PF13452">
    <property type="entry name" value="FAS1_DH_region"/>
    <property type="match status" value="1"/>
</dbReference>
<feature type="region of interest" description="Disordered" evidence="1">
    <location>
        <begin position="153"/>
        <end position="175"/>
    </location>
</feature>
<reference evidence="3 4" key="1">
    <citation type="journal article" date="2015" name="Int. J. Syst. Evol. Microbiol.">
        <title>Erythrobacter atlanticus sp. nov., a bacterium from ocean sediment able to degrade polycyclic aromatic hydrocarbons.</title>
        <authorList>
            <person name="Zhuang L."/>
            <person name="Liu Y."/>
            <person name="Wang L."/>
            <person name="Wang W."/>
            <person name="Shao Z."/>
        </authorList>
    </citation>
    <scope>NUCLEOTIDE SEQUENCE [LARGE SCALE GENOMIC DNA]</scope>
    <source>
        <strain evidence="4">s21-N3</strain>
    </source>
</reference>
<dbReference type="InterPro" id="IPR052741">
    <property type="entry name" value="Mitochondrial_HTD2"/>
</dbReference>
<dbReference type="AlphaFoldDB" id="A0A0H4VZV7"/>
<feature type="domain" description="FAS1-like dehydratase" evidence="2">
    <location>
        <begin position="56"/>
        <end position="143"/>
    </location>
</feature>
<dbReference type="OrthoDB" id="7183822at2"/>
<dbReference type="Proteomes" id="UP000059113">
    <property type="component" value="Chromosome"/>
</dbReference>
<dbReference type="InterPro" id="IPR029069">
    <property type="entry name" value="HotDog_dom_sf"/>
</dbReference>
<dbReference type="PATRIC" id="fig|1648404.4.peg.2643"/>
<reference evidence="4" key="2">
    <citation type="submission" date="2015-04" db="EMBL/GenBank/DDBJ databases">
        <title>The complete genome sequence of Erythrobacter sp. s21-N3.</title>
        <authorList>
            <person name="Zhuang L."/>
            <person name="Liu Y."/>
            <person name="Shao Z."/>
        </authorList>
    </citation>
    <scope>NUCLEOTIDE SEQUENCE [LARGE SCALE GENOMIC DNA]</scope>
    <source>
        <strain evidence="4">s21-N3</strain>
    </source>
</reference>
<organism evidence="3 4">
    <name type="scientific">Aurantiacibacter atlanticus</name>
    <dbReference type="NCBI Taxonomy" id="1648404"/>
    <lineage>
        <taxon>Bacteria</taxon>
        <taxon>Pseudomonadati</taxon>
        <taxon>Pseudomonadota</taxon>
        <taxon>Alphaproteobacteria</taxon>
        <taxon>Sphingomonadales</taxon>
        <taxon>Erythrobacteraceae</taxon>
        <taxon>Aurantiacibacter</taxon>
    </lineage>
</organism>
<dbReference type="GO" id="GO:0019171">
    <property type="term" value="F:(3R)-hydroxyacyl-[acyl-carrier-protein] dehydratase activity"/>
    <property type="evidence" value="ECO:0007669"/>
    <property type="project" value="TreeGrafter"/>
</dbReference>
<name>A0A0H4VZV7_9SPHN</name>
<sequence>MQATDALDMDSLRSWIGRTEEVSELLTSTLVERLYATLDREGPVTEGAEAPLLIHHCLCQPAVPTSALGPDGHPPRGGFLPPVPLPRRMWAGSAINFHSAPRIGEQVTRRSIIDDVTLKEGRSGRLCFVTVSHQVYAGGREVLHERQDIVYRDVPPADTRPRASPSPAPTGAAQREIRPTPELLFRYSALTFNGHRIHYDYPYATGEEGYPGLVVQGPLQAMLLAQYAEELRGCAPARFSFRSLSPIFGEAQFTLNAREEDGATALWTAGAGGPIAMEARAEW</sequence>
<dbReference type="SUPFAM" id="SSF54637">
    <property type="entry name" value="Thioesterase/thiol ester dehydrase-isomerase"/>
    <property type="match status" value="1"/>
</dbReference>
<evidence type="ECO:0000259" key="2">
    <source>
        <dbReference type="Pfam" id="PF13452"/>
    </source>
</evidence>
<dbReference type="EMBL" id="CP011310">
    <property type="protein sequence ID" value="AKQ42713.1"/>
    <property type="molecule type" value="Genomic_DNA"/>
</dbReference>
<protein>
    <recommendedName>
        <fullName evidence="2">FAS1-like dehydratase domain-containing protein</fullName>
    </recommendedName>
</protein>
<dbReference type="Gene3D" id="3.10.129.10">
    <property type="entry name" value="Hotdog Thioesterase"/>
    <property type="match status" value="1"/>
</dbReference>
<dbReference type="RefSeq" id="WP_048886256.1">
    <property type="nucleotide sequence ID" value="NZ_CP011310.1"/>
</dbReference>
<accession>A0A0H4VZV7</accession>
<dbReference type="PANTHER" id="PTHR28152">
    <property type="entry name" value="HYDROXYACYL-THIOESTER DEHYDRATASE TYPE 2, MITOCHONDRIAL"/>
    <property type="match status" value="1"/>
</dbReference>
<evidence type="ECO:0000313" key="3">
    <source>
        <dbReference type="EMBL" id="AKQ42713.1"/>
    </source>
</evidence>
<dbReference type="PANTHER" id="PTHR28152:SF1">
    <property type="entry name" value="HYDROXYACYL-THIOESTER DEHYDRATASE TYPE 2, MITOCHONDRIAL"/>
    <property type="match status" value="1"/>
</dbReference>
<dbReference type="KEGG" id="ery:CP97_12710"/>
<gene>
    <name evidence="3" type="ORF">CP97_12710</name>
</gene>
<evidence type="ECO:0000256" key="1">
    <source>
        <dbReference type="SAM" id="MobiDB-lite"/>
    </source>
</evidence>
<dbReference type="STRING" id="1648404.CP97_12710"/>
<proteinExistence type="predicted"/>
<dbReference type="InterPro" id="IPR039569">
    <property type="entry name" value="FAS1-like_DH_region"/>
</dbReference>
<evidence type="ECO:0000313" key="4">
    <source>
        <dbReference type="Proteomes" id="UP000059113"/>
    </source>
</evidence>